<dbReference type="Gene3D" id="3.50.50.60">
    <property type="entry name" value="FAD/NAD(P)-binding domain"/>
    <property type="match status" value="1"/>
</dbReference>
<keyword evidence="6" id="KW-1185">Reference proteome</keyword>
<evidence type="ECO:0000256" key="1">
    <source>
        <dbReference type="ARBA" id="ARBA00022630"/>
    </source>
</evidence>
<dbReference type="PANTHER" id="PTHR46720">
    <property type="entry name" value="HYDROXYLASE, PUTATIVE (AFU_ORTHOLOGUE AFUA_3G01460)-RELATED"/>
    <property type="match status" value="1"/>
</dbReference>
<protein>
    <submittedName>
        <fullName evidence="5">Salicylate hydroxylase</fullName>
    </submittedName>
</protein>
<dbReference type="GO" id="GO:0016491">
    <property type="term" value="F:oxidoreductase activity"/>
    <property type="evidence" value="ECO:0007669"/>
    <property type="project" value="UniProtKB-KW"/>
</dbReference>
<dbReference type="GeneID" id="54344677"/>
<dbReference type="EMBL" id="ML979007">
    <property type="protein sequence ID" value="KAF1923266.1"/>
    <property type="molecule type" value="Genomic_DNA"/>
</dbReference>
<keyword evidence="3" id="KW-0560">Oxidoreductase</keyword>
<dbReference type="InterPro" id="IPR051104">
    <property type="entry name" value="FAD_monoxygenase"/>
</dbReference>
<reference evidence="5" key="1">
    <citation type="journal article" date="2020" name="Stud. Mycol.">
        <title>101 Dothideomycetes genomes: a test case for predicting lifestyles and emergence of pathogens.</title>
        <authorList>
            <person name="Haridas S."/>
            <person name="Albert R."/>
            <person name="Binder M."/>
            <person name="Bloem J."/>
            <person name="Labutti K."/>
            <person name="Salamov A."/>
            <person name="Andreopoulos B."/>
            <person name="Baker S."/>
            <person name="Barry K."/>
            <person name="Bills G."/>
            <person name="Bluhm B."/>
            <person name="Cannon C."/>
            <person name="Castanera R."/>
            <person name="Culley D."/>
            <person name="Daum C."/>
            <person name="Ezra D."/>
            <person name="Gonzalez J."/>
            <person name="Henrissat B."/>
            <person name="Kuo A."/>
            <person name="Liang C."/>
            <person name="Lipzen A."/>
            <person name="Lutzoni F."/>
            <person name="Magnuson J."/>
            <person name="Mondo S."/>
            <person name="Nolan M."/>
            <person name="Ohm R."/>
            <person name="Pangilinan J."/>
            <person name="Park H.-J."/>
            <person name="Ramirez L."/>
            <person name="Alfaro M."/>
            <person name="Sun H."/>
            <person name="Tritt A."/>
            <person name="Yoshinaga Y."/>
            <person name="Zwiers L.-H."/>
            <person name="Turgeon B."/>
            <person name="Goodwin S."/>
            <person name="Spatafora J."/>
            <person name="Crous P."/>
            <person name="Grigoriev I."/>
        </authorList>
    </citation>
    <scope>NUCLEOTIDE SEQUENCE</scope>
    <source>
        <strain evidence="5">CBS 183.55</strain>
    </source>
</reference>
<keyword evidence="1" id="KW-0285">Flavoprotein</keyword>
<dbReference type="Proteomes" id="UP000800082">
    <property type="component" value="Unassembled WGS sequence"/>
</dbReference>
<sequence>MGLRKKGVHFTLYEEASQYSAVGAGIGFGPNGLRAMDLIEPGFRPKYEKICVGNKPADAQHVFFEGLLLEEGLGQDQPWYGQSSWGHPEFTRKSAHRKALLDIMTSFIPTESVRFNKRLTDIEQHSDKVRLRFADGEVAYASVLAGADGITSIVRKHVLAPLYLTQVQPVYARSYCYRGVIPINEAEDILGDLTGVAKFYFGYRRSAVTYRITGGEEFNFLLCAADDRPWTSETGVTEKVTHEAMMAAFAGPGVDDRFRRLLSKISPIKWGFFHHPHTATYYRNRVAILGDSAHASLPFQAAGAAQGVEDAVILSNVLAKASLSRANEDISSPVIRAALDAYDSVRRPRAQKQLEQSAEVSRMIFFQHEEAGSDMGKVLPLLQNGRLDWLWFHDIEEDVQAAMSKMKGCTET</sequence>
<dbReference type="OrthoDB" id="417877at2759"/>
<dbReference type="SUPFAM" id="SSF51905">
    <property type="entry name" value="FAD/NAD(P)-binding domain"/>
    <property type="match status" value="1"/>
</dbReference>
<organism evidence="5 6">
    <name type="scientific">Didymella exigua CBS 183.55</name>
    <dbReference type="NCBI Taxonomy" id="1150837"/>
    <lineage>
        <taxon>Eukaryota</taxon>
        <taxon>Fungi</taxon>
        <taxon>Dikarya</taxon>
        <taxon>Ascomycota</taxon>
        <taxon>Pezizomycotina</taxon>
        <taxon>Dothideomycetes</taxon>
        <taxon>Pleosporomycetidae</taxon>
        <taxon>Pleosporales</taxon>
        <taxon>Pleosporineae</taxon>
        <taxon>Didymellaceae</taxon>
        <taxon>Didymella</taxon>
    </lineage>
</organism>
<accession>A0A6A5R9D5</accession>
<keyword evidence="2" id="KW-0274">FAD</keyword>
<dbReference type="GO" id="GO:0071949">
    <property type="term" value="F:FAD binding"/>
    <property type="evidence" value="ECO:0007669"/>
    <property type="project" value="InterPro"/>
</dbReference>
<dbReference type="InterPro" id="IPR002938">
    <property type="entry name" value="FAD-bd"/>
</dbReference>
<name>A0A6A5R9D5_9PLEO</name>
<feature type="domain" description="FAD-binding" evidence="4">
    <location>
        <begin position="112"/>
        <end position="356"/>
    </location>
</feature>
<dbReference type="AlphaFoldDB" id="A0A6A5R9D5"/>
<dbReference type="PRINTS" id="PR00420">
    <property type="entry name" value="RNGMNOXGNASE"/>
</dbReference>
<proteinExistence type="predicted"/>
<evidence type="ECO:0000259" key="4">
    <source>
        <dbReference type="Pfam" id="PF01494"/>
    </source>
</evidence>
<evidence type="ECO:0000313" key="5">
    <source>
        <dbReference type="EMBL" id="KAF1923266.1"/>
    </source>
</evidence>
<gene>
    <name evidence="5" type="ORF">M421DRAFT_104508</name>
</gene>
<evidence type="ECO:0000313" key="6">
    <source>
        <dbReference type="Proteomes" id="UP000800082"/>
    </source>
</evidence>
<dbReference type="PANTHER" id="PTHR46720:SF3">
    <property type="entry name" value="FAD-BINDING DOMAIN-CONTAINING PROTEIN-RELATED"/>
    <property type="match status" value="1"/>
</dbReference>
<evidence type="ECO:0000256" key="3">
    <source>
        <dbReference type="ARBA" id="ARBA00023002"/>
    </source>
</evidence>
<dbReference type="RefSeq" id="XP_033443519.1">
    <property type="nucleotide sequence ID" value="XM_033587031.1"/>
</dbReference>
<dbReference type="InterPro" id="IPR036188">
    <property type="entry name" value="FAD/NAD-bd_sf"/>
</dbReference>
<dbReference type="Pfam" id="PF01494">
    <property type="entry name" value="FAD_binding_3"/>
    <property type="match status" value="1"/>
</dbReference>
<dbReference type="GO" id="GO:0044550">
    <property type="term" value="P:secondary metabolite biosynthetic process"/>
    <property type="evidence" value="ECO:0007669"/>
    <property type="project" value="TreeGrafter"/>
</dbReference>
<evidence type="ECO:0000256" key="2">
    <source>
        <dbReference type="ARBA" id="ARBA00022827"/>
    </source>
</evidence>